<dbReference type="GO" id="GO:0005686">
    <property type="term" value="C:U2 snRNP"/>
    <property type="evidence" value="ECO:0007669"/>
    <property type="project" value="TreeGrafter"/>
</dbReference>
<dbReference type="Pfam" id="PF14580">
    <property type="entry name" value="LRR_9"/>
    <property type="match status" value="1"/>
</dbReference>
<evidence type="ECO:0000256" key="6">
    <source>
        <dbReference type="ARBA" id="ARBA00069881"/>
    </source>
</evidence>
<comment type="similarity">
    <text evidence="5">Belongs to the U2 small nuclear ribonucleoprotein A family.</text>
</comment>
<feature type="region of interest" description="Disordered" evidence="7">
    <location>
        <begin position="235"/>
        <end position="278"/>
    </location>
</feature>
<dbReference type="PROSITE" id="PS51450">
    <property type="entry name" value="LRR"/>
    <property type="match status" value="2"/>
</dbReference>
<dbReference type="GO" id="GO:0030620">
    <property type="term" value="F:U2 snRNA binding"/>
    <property type="evidence" value="ECO:0007669"/>
    <property type="project" value="InterPro"/>
</dbReference>
<dbReference type="EMBL" id="JAPXFL010000010">
    <property type="protein sequence ID" value="KAK9500572.1"/>
    <property type="molecule type" value="Genomic_DNA"/>
</dbReference>
<keyword evidence="3" id="KW-0677">Repeat</keyword>
<evidence type="ECO:0000256" key="2">
    <source>
        <dbReference type="ARBA" id="ARBA00022614"/>
    </source>
</evidence>
<dbReference type="GO" id="GO:0000398">
    <property type="term" value="P:mRNA splicing, via spliceosome"/>
    <property type="evidence" value="ECO:0007669"/>
    <property type="project" value="InterPro"/>
</dbReference>
<dbReference type="InterPro" id="IPR044640">
    <property type="entry name" value="RU2A"/>
</dbReference>
<evidence type="ECO:0000256" key="5">
    <source>
        <dbReference type="ARBA" id="ARBA00024196"/>
    </source>
</evidence>
<gene>
    <name evidence="8" type="ORF">O3M35_001812</name>
</gene>
<dbReference type="PANTHER" id="PTHR10552">
    <property type="entry name" value="U2 SMALL NUCLEAR RIBONUCLEOPROTEIN A"/>
    <property type="match status" value="1"/>
</dbReference>
<evidence type="ECO:0000256" key="3">
    <source>
        <dbReference type="ARBA" id="ARBA00022737"/>
    </source>
</evidence>
<evidence type="ECO:0000256" key="1">
    <source>
        <dbReference type="ARBA" id="ARBA00004123"/>
    </source>
</evidence>
<dbReference type="PANTHER" id="PTHR10552:SF6">
    <property type="entry name" value="U2 SMALL NUCLEAR RIBONUCLEOPROTEIN A"/>
    <property type="match status" value="1"/>
</dbReference>
<sequence length="278" mass="32014">MVKLTPELIQQAMQYINPIRDRELDLRGYKIPVIENLGATLDQFDTLDLSENDIRKLDGFPLLKRLKTILLNNNRIVRISDQLGNCLPNLDTLILTGNMIQDLTDIDPLTSLPKLVTLSLMHCPVVTKPHYREYVAFKLPNLRLLDFRKIKQKEREEALTLFKSKKGRELQREIVSKKGKTFVPGAALPKGSAHKPPTKKQPSGPSKDELWKIRQAISRATSLEEVERLNRMLQSGQFSLKDSKNQKNGRAKHYDDADVEEEEDEEEEEEEKNEKMET</sequence>
<accession>A0AAW1CQG8</accession>
<protein>
    <recommendedName>
        <fullName evidence="6">Probable U2 small nuclear ribonucleoprotein A'</fullName>
    </recommendedName>
</protein>
<evidence type="ECO:0000313" key="9">
    <source>
        <dbReference type="Proteomes" id="UP001461498"/>
    </source>
</evidence>
<proteinExistence type="inferred from homology"/>
<comment type="caution">
    <text evidence="8">The sequence shown here is derived from an EMBL/GenBank/DDBJ whole genome shotgun (WGS) entry which is preliminary data.</text>
</comment>
<reference evidence="8 9" key="1">
    <citation type="submission" date="2022-12" db="EMBL/GenBank/DDBJ databases">
        <title>Chromosome-level genome assembly of true bugs.</title>
        <authorList>
            <person name="Ma L."/>
            <person name="Li H."/>
        </authorList>
    </citation>
    <scope>NUCLEOTIDE SEQUENCE [LARGE SCALE GENOMIC DNA]</scope>
    <source>
        <strain evidence="8">Lab_2022b</strain>
    </source>
</reference>
<dbReference type="InterPro" id="IPR032675">
    <property type="entry name" value="LRR_dom_sf"/>
</dbReference>
<keyword evidence="2" id="KW-0433">Leucine-rich repeat</keyword>
<keyword evidence="4" id="KW-0539">Nucleus</keyword>
<dbReference type="InterPro" id="IPR001611">
    <property type="entry name" value="Leu-rich_rpt"/>
</dbReference>
<feature type="compositionally biased region" description="Acidic residues" evidence="7">
    <location>
        <begin position="257"/>
        <end position="271"/>
    </location>
</feature>
<evidence type="ECO:0000256" key="7">
    <source>
        <dbReference type="SAM" id="MobiDB-lite"/>
    </source>
</evidence>
<evidence type="ECO:0000313" key="8">
    <source>
        <dbReference type="EMBL" id="KAK9500572.1"/>
    </source>
</evidence>
<feature type="region of interest" description="Disordered" evidence="7">
    <location>
        <begin position="181"/>
        <end position="210"/>
    </location>
</feature>
<dbReference type="Proteomes" id="UP001461498">
    <property type="component" value="Unassembled WGS sequence"/>
</dbReference>
<dbReference type="SUPFAM" id="SSF52058">
    <property type="entry name" value="L domain-like"/>
    <property type="match status" value="1"/>
</dbReference>
<dbReference type="AlphaFoldDB" id="A0AAW1CQG8"/>
<comment type="subcellular location">
    <subcellularLocation>
        <location evidence="1">Nucleus</location>
    </subcellularLocation>
</comment>
<organism evidence="8 9">
    <name type="scientific">Rhynocoris fuscipes</name>
    <dbReference type="NCBI Taxonomy" id="488301"/>
    <lineage>
        <taxon>Eukaryota</taxon>
        <taxon>Metazoa</taxon>
        <taxon>Ecdysozoa</taxon>
        <taxon>Arthropoda</taxon>
        <taxon>Hexapoda</taxon>
        <taxon>Insecta</taxon>
        <taxon>Pterygota</taxon>
        <taxon>Neoptera</taxon>
        <taxon>Paraneoptera</taxon>
        <taxon>Hemiptera</taxon>
        <taxon>Heteroptera</taxon>
        <taxon>Panheteroptera</taxon>
        <taxon>Cimicomorpha</taxon>
        <taxon>Reduviidae</taxon>
        <taxon>Harpactorinae</taxon>
        <taxon>Harpactorini</taxon>
        <taxon>Rhynocoris</taxon>
    </lineage>
</organism>
<dbReference type="FunFam" id="3.80.10.10:FF:000026">
    <property type="entry name" value="U2 small nuclear ribonucleoprotein A"/>
    <property type="match status" value="1"/>
</dbReference>
<dbReference type="Gene3D" id="3.80.10.10">
    <property type="entry name" value="Ribonuclease Inhibitor"/>
    <property type="match status" value="1"/>
</dbReference>
<evidence type="ECO:0000256" key="4">
    <source>
        <dbReference type="ARBA" id="ARBA00023242"/>
    </source>
</evidence>
<name>A0AAW1CQG8_9HEMI</name>
<keyword evidence="9" id="KW-1185">Reference proteome</keyword>